<evidence type="ECO:0000256" key="1">
    <source>
        <dbReference type="ARBA" id="ARBA00006484"/>
    </source>
</evidence>
<organism evidence="2 3">
    <name type="scientific">Prunus yedoensis var. nudiflora</name>
    <dbReference type="NCBI Taxonomy" id="2094558"/>
    <lineage>
        <taxon>Eukaryota</taxon>
        <taxon>Viridiplantae</taxon>
        <taxon>Streptophyta</taxon>
        <taxon>Embryophyta</taxon>
        <taxon>Tracheophyta</taxon>
        <taxon>Spermatophyta</taxon>
        <taxon>Magnoliopsida</taxon>
        <taxon>eudicotyledons</taxon>
        <taxon>Gunneridae</taxon>
        <taxon>Pentapetalae</taxon>
        <taxon>rosids</taxon>
        <taxon>fabids</taxon>
        <taxon>Rosales</taxon>
        <taxon>Rosaceae</taxon>
        <taxon>Amygdaloideae</taxon>
        <taxon>Amygdaleae</taxon>
        <taxon>Prunus</taxon>
    </lineage>
</organism>
<dbReference type="STRING" id="2094558.A0A314Z0S3"/>
<dbReference type="PANTHER" id="PTHR42820">
    <property type="entry name" value="SHORT-CHAIN DEHYDROGENASE REDUCTASE"/>
    <property type="match status" value="1"/>
</dbReference>
<accession>A0A314Z0S3</accession>
<dbReference type="PANTHER" id="PTHR42820:SF21">
    <property type="entry name" value="SHORT-CHAIN DEHYDROGENASE REDUCTASE 3B-LIKE"/>
    <property type="match status" value="1"/>
</dbReference>
<dbReference type="InterPro" id="IPR036291">
    <property type="entry name" value="NAD(P)-bd_dom_sf"/>
</dbReference>
<name>A0A314Z0S3_PRUYE</name>
<protein>
    <submittedName>
        <fullName evidence="2">Short-chain dehydrogenase reductase 2a</fullName>
    </submittedName>
</protein>
<evidence type="ECO:0000313" key="3">
    <source>
        <dbReference type="Proteomes" id="UP000250321"/>
    </source>
</evidence>
<gene>
    <name evidence="2" type="ORF">Pyn_25042</name>
</gene>
<evidence type="ECO:0000313" key="2">
    <source>
        <dbReference type="EMBL" id="PQQ12313.1"/>
    </source>
</evidence>
<dbReference type="Proteomes" id="UP000250321">
    <property type="component" value="Unassembled WGS sequence"/>
</dbReference>
<dbReference type="Gene3D" id="3.40.50.720">
    <property type="entry name" value="NAD(P)-binding Rossmann-like Domain"/>
    <property type="match status" value="1"/>
</dbReference>
<reference evidence="2 3" key="1">
    <citation type="submission" date="2018-02" db="EMBL/GenBank/DDBJ databases">
        <title>Draft genome of wild Prunus yedoensis var. nudiflora.</title>
        <authorList>
            <person name="Baek S."/>
            <person name="Kim J.-H."/>
            <person name="Choi K."/>
            <person name="Kim G.-B."/>
            <person name="Cho A."/>
            <person name="Jang H."/>
            <person name="Shin C.-H."/>
            <person name="Yu H.-J."/>
            <person name="Mun J.-H."/>
        </authorList>
    </citation>
    <scope>NUCLEOTIDE SEQUENCE [LARGE SCALE GENOMIC DNA]</scope>
    <source>
        <strain evidence="3">cv. Jeju island</strain>
        <tissue evidence="2">Leaf</tissue>
    </source>
</reference>
<comment type="caution">
    <text evidence="2">The sequence shown here is derived from an EMBL/GenBank/DDBJ whole genome shotgun (WGS) entry which is preliminary data.</text>
</comment>
<keyword evidence="3" id="KW-1185">Reference proteome</keyword>
<dbReference type="InterPro" id="IPR002347">
    <property type="entry name" value="SDR_fam"/>
</dbReference>
<dbReference type="SUPFAM" id="SSF51735">
    <property type="entry name" value="NAD(P)-binding Rossmann-fold domains"/>
    <property type="match status" value="1"/>
</dbReference>
<dbReference type="EMBL" id="PJQY01000362">
    <property type="protein sequence ID" value="PQQ12313.1"/>
    <property type="molecule type" value="Genomic_DNA"/>
</dbReference>
<dbReference type="OrthoDB" id="1745894at2759"/>
<sequence>MPAQVMPEKALMEFMGWEGTTILLLLLLKVPKCKNSLYPQFKYITRLTPENQLNCLMKKKFRLDGKVAIVTGGARGIGEATVRLFTRHGAKVIIADVEDAVGIALANSLTLQSPLFIVMLAWKKTLGT</sequence>
<comment type="similarity">
    <text evidence="1">Belongs to the short-chain dehydrogenases/reductases (SDR) family.</text>
</comment>
<dbReference type="AlphaFoldDB" id="A0A314Z0S3"/>
<dbReference type="Pfam" id="PF00106">
    <property type="entry name" value="adh_short"/>
    <property type="match status" value="1"/>
</dbReference>
<proteinExistence type="inferred from homology"/>